<dbReference type="Proteomes" id="UP000663829">
    <property type="component" value="Unassembled WGS sequence"/>
</dbReference>
<evidence type="ECO:0000256" key="7">
    <source>
        <dbReference type="SAM" id="MobiDB-lite"/>
    </source>
</evidence>
<keyword evidence="1 6" id="KW-0328">Glycosyltransferase</keyword>
<dbReference type="InterPro" id="IPR012317">
    <property type="entry name" value="Poly(ADP-ribose)pol_cat_dom"/>
</dbReference>
<evidence type="ECO:0000313" key="11">
    <source>
        <dbReference type="Proteomes" id="UP000663829"/>
    </source>
</evidence>
<evidence type="ECO:0000313" key="9">
    <source>
        <dbReference type="EMBL" id="CAF1177419.1"/>
    </source>
</evidence>
<dbReference type="EMBL" id="CAJNOQ010007744">
    <property type="protein sequence ID" value="CAF1177419.1"/>
    <property type="molecule type" value="Genomic_DNA"/>
</dbReference>
<feature type="compositionally biased region" description="Basic and acidic residues" evidence="7">
    <location>
        <begin position="1"/>
        <end position="15"/>
    </location>
</feature>
<gene>
    <name evidence="9" type="ORF">GPM918_LOCUS22516</name>
    <name evidence="10" type="ORF">SRO942_LOCUS22514</name>
</gene>
<evidence type="ECO:0000256" key="5">
    <source>
        <dbReference type="ARBA" id="ARBA00024347"/>
    </source>
</evidence>
<keyword evidence="3" id="KW-0548">Nucleotidyltransferase</keyword>
<dbReference type="Pfam" id="PF18084">
    <property type="entry name" value="ARTD15_N"/>
    <property type="match status" value="1"/>
</dbReference>
<accession>A0A814UNR5</accession>
<protein>
    <recommendedName>
        <fullName evidence="6">Poly [ADP-ribose] polymerase</fullName>
        <shortName evidence="6">PARP</shortName>
        <ecNumber evidence="6">2.4.2.-</ecNumber>
    </recommendedName>
</protein>
<dbReference type="GO" id="GO:0003950">
    <property type="term" value="F:NAD+ poly-ADP-ribosyltransferase activity"/>
    <property type="evidence" value="ECO:0007669"/>
    <property type="project" value="UniProtKB-UniRule"/>
</dbReference>
<evidence type="ECO:0000313" key="10">
    <source>
        <dbReference type="EMBL" id="CAF3941547.1"/>
    </source>
</evidence>
<reference evidence="9" key="1">
    <citation type="submission" date="2021-02" db="EMBL/GenBank/DDBJ databases">
        <authorList>
            <person name="Nowell W R."/>
        </authorList>
    </citation>
    <scope>NUCLEOTIDE SEQUENCE</scope>
</reference>
<evidence type="ECO:0000256" key="3">
    <source>
        <dbReference type="ARBA" id="ARBA00022695"/>
    </source>
</evidence>
<proteinExistence type="inferred from homology"/>
<keyword evidence="2 6" id="KW-0808">Transferase</keyword>
<dbReference type="Proteomes" id="UP000681722">
    <property type="component" value="Unassembled WGS sequence"/>
</dbReference>
<keyword evidence="11" id="KW-1185">Reference proteome</keyword>
<dbReference type="PANTHER" id="PTHR21328">
    <property type="entry name" value="POLY ADP-RIBOSE POLYMERASE FAMILY, MEMBER PARP"/>
    <property type="match status" value="1"/>
</dbReference>
<evidence type="ECO:0000256" key="4">
    <source>
        <dbReference type="ARBA" id="ARBA00023027"/>
    </source>
</evidence>
<dbReference type="InterPro" id="IPR051838">
    <property type="entry name" value="ARTD_PARP"/>
</dbReference>
<dbReference type="OrthoDB" id="19501at2759"/>
<evidence type="ECO:0000256" key="2">
    <source>
        <dbReference type="ARBA" id="ARBA00022679"/>
    </source>
</evidence>
<comment type="similarity">
    <text evidence="5">Belongs to the ARTD/PARP family.</text>
</comment>
<feature type="region of interest" description="Disordered" evidence="7">
    <location>
        <begin position="1"/>
        <end position="24"/>
    </location>
</feature>
<dbReference type="Gene3D" id="3.90.228.10">
    <property type="match status" value="1"/>
</dbReference>
<dbReference type="EMBL" id="CAJOBC010007744">
    <property type="protein sequence ID" value="CAF3941547.1"/>
    <property type="molecule type" value="Genomic_DNA"/>
</dbReference>
<evidence type="ECO:0000259" key="8">
    <source>
        <dbReference type="PROSITE" id="PS51059"/>
    </source>
</evidence>
<dbReference type="PROSITE" id="PS51059">
    <property type="entry name" value="PARP_CATALYTIC"/>
    <property type="match status" value="1"/>
</dbReference>
<sequence length="397" mass="45402">MHQRQVEADVLHEQQHQQQSKEQQKEVIKKNERVLFANKFNNLTNSELYAFDLQLTLLRTAYESYKRETVFKPIPNFLNGFDTEKLLKIFRLPPVTTFISVNEQLDDVQVQLFNWLLTKETFKLNTVPVEVALSFVKHQLPIQSPDYVFEVVYSKYRQERFEQLTENNKYNITYAYHGTRLDNLHSILHTGFLGHLNKLSLFGCGTYFSFEPSVSLHYSPFSSVWANSLFGKRLSCLLLCEIIDDPAYVKCATENGPVSRRQAKDSQAGAVPEQYVVVTNNDLARVKYILVYSEPNDSIRIDMDKSDQQPHTRSTTHIFNTDGLSQLQVDVSDADFNSSSTSSTTTISTIAVQAGDARIVLAILRLITAANVYIKVSQYFDGLEQEIFDINTMSCDA</sequence>
<dbReference type="Pfam" id="PF00644">
    <property type="entry name" value="PARP"/>
    <property type="match status" value="1"/>
</dbReference>
<dbReference type="InterPro" id="IPR041400">
    <property type="entry name" value="PARP16_N"/>
</dbReference>
<name>A0A814UNR5_9BILA</name>
<organism evidence="9 11">
    <name type="scientific">Didymodactylos carnosus</name>
    <dbReference type="NCBI Taxonomy" id="1234261"/>
    <lineage>
        <taxon>Eukaryota</taxon>
        <taxon>Metazoa</taxon>
        <taxon>Spiralia</taxon>
        <taxon>Gnathifera</taxon>
        <taxon>Rotifera</taxon>
        <taxon>Eurotatoria</taxon>
        <taxon>Bdelloidea</taxon>
        <taxon>Philodinida</taxon>
        <taxon>Philodinidae</taxon>
        <taxon>Didymodactylos</taxon>
    </lineage>
</organism>
<keyword evidence="4 6" id="KW-0520">NAD</keyword>
<dbReference type="SUPFAM" id="SSF56399">
    <property type="entry name" value="ADP-ribosylation"/>
    <property type="match status" value="1"/>
</dbReference>
<evidence type="ECO:0000256" key="6">
    <source>
        <dbReference type="RuleBase" id="RU362114"/>
    </source>
</evidence>
<evidence type="ECO:0000256" key="1">
    <source>
        <dbReference type="ARBA" id="ARBA00022676"/>
    </source>
</evidence>
<dbReference type="AlphaFoldDB" id="A0A814UNR5"/>
<comment type="caution">
    <text evidence="9">The sequence shown here is derived from an EMBL/GenBank/DDBJ whole genome shotgun (WGS) entry which is preliminary data.</text>
</comment>
<dbReference type="EC" id="2.4.2.-" evidence="6"/>
<dbReference type="GO" id="GO:0016779">
    <property type="term" value="F:nucleotidyltransferase activity"/>
    <property type="evidence" value="ECO:0007669"/>
    <property type="project" value="UniProtKB-KW"/>
</dbReference>
<feature type="domain" description="PARP catalytic" evidence="8">
    <location>
        <begin position="104"/>
        <end position="301"/>
    </location>
</feature>